<proteinExistence type="predicted"/>
<evidence type="ECO:0000313" key="1">
    <source>
        <dbReference type="EMBL" id="ANE51381.1"/>
    </source>
</evidence>
<reference evidence="1 2" key="2">
    <citation type="journal article" date="2016" name="Int. J. Syst. Evol. Microbiol.">
        <title>Flavisolibacter tropicus sp. nov., isolated from tropical soil.</title>
        <authorList>
            <person name="Lee J.J."/>
            <person name="Kang M.S."/>
            <person name="Kim G.S."/>
            <person name="Lee C.S."/>
            <person name="Lim S."/>
            <person name="Lee J."/>
            <person name="Roh S.H."/>
            <person name="Kang H."/>
            <person name="Ha J.M."/>
            <person name="Bae S."/>
            <person name="Jung H.Y."/>
            <person name="Kim M.K."/>
        </authorList>
    </citation>
    <scope>NUCLEOTIDE SEQUENCE [LARGE SCALE GENOMIC DNA]</scope>
    <source>
        <strain evidence="1 2">LCS9</strain>
    </source>
</reference>
<dbReference type="AlphaFoldDB" id="A0A172TW96"/>
<evidence type="ECO:0000313" key="2">
    <source>
        <dbReference type="Proteomes" id="UP000077177"/>
    </source>
</evidence>
<sequence>MTDKKEKPVYFNNFNLFKLKGIDSLKRIDKNQSVEVKYSNEFPVYIKYYKPERTVTLTLEDSFSVGYDNPIYVYSTNNFHGGKPGRNRVYTTHTEEYKDILYISLNDTIICKSYEVPASDNYDYALYLYLLNADSSIFKHQSGRNSEIDKGLSQNELYHIWLDSLKKGFVNYKHPRITAKELPE</sequence>
<dbReference type="KEGG" id="fla:SY85_13560"/>
<dbReference type="EMBL" id="CP011390">
    <property type="protein sequence ID" value="ANE51381.1"/>
    <property type="molecule type" value="Genomic_DNA"/>
</dbReference>
<protein>
    <submittedName>
        <fullName evidence="1">Uncharacterized protein</fullName>
    </submittedName>
</protein>
<accession>A0A172TW96</accession>
<reference evidence="2" key="1">
    <citation type="submission" date="2015-01" db="EMBL/GenBank/DDBJ databases">
        <title>Flavisolibacter sp./LCS9/ whole genome sequencing.</title>
        <authorList>
            <person name="Kim M.K."/>
            <person name="Srinivasan S."/>
            <person name="Lee J.-J."/>
        </authorList>
    </citation>
    <scope>NUCLEOTIDE SEQUENCE [LARGE SCALE GENOMIC DNA]</scope>
    <source>
        <strain evidence="2">LCS9</strain>
    </source>
</reference>
<dbReference type="RefSeq" id="WP_066405359.1">
    <property type="nucleotide sequence ID" value="NZ_CP011390.1"/>
</dbReference>
<dbReference type="Proteomes" id="UP000077177">
    <property type="component" value="Chromosome"/>
</dbReference>
<organism evidence="1 2">
    <name type="scientific">Flavisolibacter tropicus</name>
    <dbReference type="NCBI Taxonomy" id="1492898"/>
    <lineage>
        <taxon>Bacteria</taxon>
        <taxon>Pseudomonadati</taxon>
        <taxon>Bacteroidota</taxon>
        <taxon>Chitinophagia</taxon>
        <taxon>Chitinophagales</taxon>
        <taxon>Chitinophagaceae</taxon>
        <taxon>Flavisolibacter</taxon>
    </lineage>
</organism>
<gene>
    <name evidence="1" type="ORF">SY85_13560</name>
</gene>
<name>A0A172TW96_9BACT</name>
<keyword evidence="2" id="KW-1185">Reference proteome</keyword>